<proteinExistence type="predicted"/>
<name>A0A3S0RAL7_9BACT</name>
<protein>
    <submittedName>
        <fullName evidence="1">Uncharacterized protein</fullName>
    </submittedName>
</protein>
<comment type="caution">
    <text evidence="1">The sequence shown here is derived from an EMBL/GenBank/DDBJ whole genome shotgun (WGS) entry which is preliminary data.</text>
</comment>
<dbReference type="EMBL" id="RYYU01000001">
    <property type="protein sequence ID" value="RUL59435.1"/>
    <property type="molecule type" value="Genomic_DNA"/>
</dbReference>
<dbReference type="AlphaFoldDB" id="A0A3S0RAL7"/>
<evidence type="ECO:0000313" key="2">
    <source>
        <dbReference type="Proteomes" id="UP000278983"/>
    </source>
</evidence>
<gene>
    <name evidence="1" type="ORF">EHV08_06465</name>
</gene>
<dbReference type="RefSeq" id="WP_126678593.1">
    <property type="nucleotide sequence ID" value="NZ_JBQMXP010000005.1"/>
</dbReference>
<accession>A0A3S0RAL7</accession>
<dbReference type="OrthoDB" id="9951341at2"/>
<organism evidence="1 2">
    <name type="scientific">Prevotella koreensis</name>
    <dbReference type="NCBI Taxonomy" id="2490854"/>
    <lineage>
        <taxon>Bacteria</taxon>
        <taxon>Pseudomonadati</taxon>
        <taxon>Bacteroidota</taxon>
        <taxon>Bacteroidia</taxon>
        <taxon>Bacteroidales</taxon>
        <taxon>Prevotellaceae</taxon>
        <taxon>Prevotella</taxon>
    </lineage>
</organism>
<dbReference type="Proteomes" id="UP000278983">
    <property type="component" value="Unassembled WGS sequence"/>
</dbReference>
<evidence type="ECO:0000313" key="1">
    <source>
        <dbReference type="EMBL" id="RUL59435.1"/>
    </source>
</evidence>
<sequence>MMKECPQATHDKSETGDVSAYEMMNMEIEKFINMVDEEERNNNVVLHNKLSWRDGKYFKPS</sequence>
<keyword evidence="2" id="KW-1185">Reference proteome</keyword>
<reference evidence="1 2" key="1">
    <citation type="submission" date="2018-12" db="EMBL/GenBank/DDBJ databases">
        <title>Genome sequencing of Prevotella sp. KCOM 3155 (= JS262).</title>
        <authorList>
            <person name="Kook J.-K."/>
            <person name="Park S.-N."/>
            <person name="Lim Y.K."/>
        </authorList>
    </citation>
    <scope>NUCLEOTIDE SEQUENCE [LARGE SCALE GENOMIC DNA]</scope>
    <source>
        <strain evidence="1 2">KCOM 3155</strain>
    </source>
</reference>